<dbReference type="InterPro" id="IPR022408">
    <property type="entry name" value="Acyl-CoA-binding_prot_CS"/>
</dbReference>
<dbReference type="InterPro" id="IPR014352">
    <property type="entry name" value="FERM/acyl-CoA-bd_prot_sf"/>
</dbReference>
<feature type="compositionally biased region" description="Acidic residues" evidence="12">
    <location>
        <begin position="218"/>
        <end position="240"/>
    </location>
</feature>
<dbReference type="PROSITE" id="PS00880">
    <property type="entry name" value="ACB_1"/>
    <property type="match status" value="1"/>
</dbReference>
<dbReference type="PANTHER" id="PTHR23310:SF6">
    <property type="entry name" value="ACYL-COA-BINDING DOMAIN-CONTAINING PROTEIN 5"/>
    <property type="match status" value="1"/>
</dbReference>
<dbReference type="PANTHER" id="PTHR23310">
    <property type="entry name" value="ACYL-COA-BINDING PROTEIN, ACBP"/>
    <property type="match status" value="1"/>
</dbReference>
<keyword evidence="9 13" id="KW-0472">Membrane</keyword>
<dbReference type="CDD" id="cd00435">
    <property type="entry name" value="ACBP"/>
    <property type="match status" value="1"/>
</dbReference>
<evidence type="ECO:0000256" key="2">
    <source>
        <dbReference type="ARBA" id="ARBA00010310"/>
    </source>
</evidence>
<evidence type="ECO:0000259" key="14">
    <source>
        <dbReference type="PROSITE" id="PS51228"/>
    </source>
</evidence>
<evidence type="ECO:0000256" key="12">
    <source>
        <dbReference type="SAM" id="MobiDB-lite"/>
    </source>
</evidence>
<feature type="compositionally biased region" description="Basic residues" evidence="12">
    <location>
        <begin position="248"/>
        <end position="261"/>
    </location>
</feature>
<feature type="domain" description="ACB" evidence="14">
    <location>
        <begin position="57"/>
        <end position="146"/>
    </location>
</feature>
<evidence type="ECO:0000256" key="7">
    <source>
        <dbReference type="ARBA" id="ARBA00023054"/>
    </source>
</evidence>
<dbReference type="PIRSF" id="PIRSF002412">
    <property type="entry name" value="MA_DBI"/>
    <property type="match status" value="1"/>
</dbReference>
<dbReference type="InterPro" id="IPR035984">
    <property type="entry name" value="Acyl-CoA-binding_sf"/>
</dbReference>
<dbReference type="EMBL" id="JAHUTJ010024870">
    <property type="protein sequence ID" value="MED6273366.1"/>
    <property type="molecule type" value="Genomic_DNA"/>
</dbReference>
<feature type="region of interest" description="Disordered" evidence="12">
    <location>
        <begin position="357"/>
        <end position="423"/>
    </location>
</feature>
<keyword evidence="16" id="KW-1185">Reference proteome</keyword>
<evidence type="ECO:0000313" key="16">
    <source>
        <dbReference type="Proteomes" id="UP001352852"/>
    </source>
</evidence>
<dbReference type="InterPro" id="IPR000582">
    <property type="entry name" value="Acyl-CoA-binding_protein"/>
</dbReference>
<evidence type="ECO:0000313" key="15">
    <source>
        <dbReference type="EMBL" id="MED6273366.1"/>
    </source>
</evidence>
<sequence>MLATIWRKLKSKIVCIGKEVLLRRMLCLTVGFPASSPPSDTNMEVESVSAEEQTRLTQKRFEAAVKVIKSLPPNGPFQPSNDMMLKFYSYYKQATIGPCNIPRPSFWDVVGKAKWDAWNSLGDMPEGEAMGAYVDQMKLILEGMPMTDEVEELLRVLGPFYELIDEKKKITQISDLGTGFGTMLESMESKSVAKSIIRNMEMNGTLETRPARLRPNEETEQEDDDEEEEEEEDVEEEKEEIMEIRKATQPKRKSSTRRHKVSLQNGKLSNGGSHVANGSHPRADESQEVSAGEPLLNGHHADTRTNPVTSDSDSEVYCDSVDQFGQEESSEHNRSLDDLEEEESHVLHMEENVQDPPQAVRCGGEEGETGGTVSQRPRLNVDMPGSSLARRAQGSRSPGLGPGPQLPMHSSGDGDGEPWGGVLTSRASLNEQIVVALGRLQEDMQSVLERLRTLEALTANQARPGALSAYGSPLVNRRNRNPSWWPFDISPTSLAFAVIWPFVVQWLIRLYLQKRRRRIN</sequence>
<keyword evidence="5 13" id="KW-1133">Transmembrane helix</keyword>
<evidence type="ECO:0000256" key="4">
    <source>
        <dbReference type="ARBA" id="ARBA00022692"/>
    </source>
</evidence>
<accession>A0ABU7DE32</accession>
<comment type="function">
    <text evidence="10">Acyl-CoA binding protein which acts as the peroxisome receptor for pexophagy but is dispensable for aggrephagy and nonselective autophagy. Binds medium- and long-chain acyl-CoA esters.</text>
</comment>
<evidence type="ECO:0000256" key="6">
    <source>
        <dbReference type="ARBA" id="ARBA00023006"/>
    </source>
</evidence>
<dbReference type="Pfam" id="PF00887">
    <property type="entry name" value="ACBP"/>
    <property type="match status" value="1"/>
</dbReference>
<reference evidence="15 16" key="1">
    <citation type="submission" date="2021-06" db="EMBL/GenBank/DDBJ databases">
        <authorList>
            <person name="Palmer J.M."/>
        </authorList>
    </citation>
    <scope>NUCLEOTIDE SEQUENCE [LARGE SCALE GENOMIC DNA]</scope>
    <source>
        <strain evidence="15 16">CL_MEX2019</strain>
        <tissue evidence="15">Muscle</tissue>
    </source>
</reference>
<gene>
    <name evidence="15" type="ORF">CHARACLAT_005624</name>
</gene>
<feature type="compositionally biased region" description="Polar residues" evidence="12">
    <location>
        <begin position="262"/>
        <end position="272"/>
    </location>
</feature>
<comment type="caution">
    <text evidence="15">The sequence shown here is derived from an EMBL/GenBank/DDBJ whole genome shotgun (WGS) entry which is preliminary data.</text>
</comment>
<dbReference type="PRINTS" id="PR00689">
    <property type="entry name" value="ACOABINDINGP"/>
</dbReference>
<dbReference type="PROSITE" id="PS51228">
    <property type="entry name" value="ACB_2"/>
    <property type="match status" value="1"/>
</dbReference>
<evidence type="ECO:0000256" key="3">
    <source>
        <dbReference type="ARBA" id="ARBA00022448"/>
    </source>
</evidence>
<keyword evidence="4 13" id="KW-0812">Transmembrane</keyword>
<comment type="similarity">
    <text evidence="2">Belongs to the ATG37 family.</text>
</comment>
<organism evidence="15 16">
    <name type="scientific">Characodon lateralis</name>
    <dbReference type="NCBI Taxonomy" id="208331"/>
    <lineage>
        <taxon>Eukaryota</taxon>
        <taxon>Metazoa</taxon>
        <taxon>Chordata</taxon>
        <taxon>Craniata</taxon>
        <taxon>Vertebrata</taxon>
        <taxon>Euteleostomi</taxon>
        <taxon>Actinopterygii</taxon>
        <taxon>Neopterygii</taxon>
        <taxon>Teleostei</taxon>
        <taxon>Neoteleostei</taxon>
        <taxon>Acanthomorphata</taxon>
        <taxon>Ovalentaria</taxon>
        <taxon>Atherinomorphae</taxon>
        <taxon>Cyprinodontiformes</taxon>
        <taxon>Goodeidae</taxon>
        <taxon>Characodon</taxon>
    </lineage>
</organism>
<evidence type="ECO:0000256" key="1">
    <source>
        <dbReference type="ARBA" id="ARBA00004167"/>
    </source>
</evidence>
<evidence type="ECO:0000256" key="8">
    <source>
        <dbReference type="ARBA" id="ARBA00023121"/>
    </source>
</evidence>
<comment type="subcellular location">
    <subcellularLocation>
        <location evidence="1">Membrane</location>
        <topology evidence="1">Single-pass membrane protein</topology>
    </subcellularLocation>
</comment>
<evidence type="ECO:0000256" key="10">
    <source>
        <dbReference type="ARBA" id="ARBA00025481"/>
    </source>
</evidence>
<feature type="transmembrane region" description="Helical" evidence="13">
    <location>
        <begin position="494"/>
        <end position="512"/>
    </location>
</feature>
<dbReference type="Gene3D" id="1.20.80.10">
    <property type="match status" value="1"/>
</dbReference>
<protein>
    <recommendedName>
        <fullName evidence="11">Acyl-CoA-binding domain-containing protein 5</fullName>
    </recommendedName>
</protein>
<evidence type="ECO:0000256" key="9">
    <source>
        <dbReference type="ARBA" id="ARBA00023136"/>
    </source>
</evidence>
<evidence type="ECO:0000256" key="13">
    <source>
        <dbReference type="SAM" id="Phobius"/>
    </source>
</evidence>
<proteinExistence type="inferred from homology"/>
<dbReference type="InterPro" id="IPR016347">
    <property type="entry name" value="ACBD5"/>
</dbReference>
<keyword evidence="8 11" id="KW-0446">Lipid-binding</keyword>
<keyword evidence="6" id="KW-0072">Autophagy</keyword>
<dbReference type="SUPFAM" id="SSF47027">
    <property type="entry name" value="Acyl-CoA binding protein"/>
    <property type="match status" value="1"/>
</dbReference>
<evidence type="ECO:0000256" key="11">
    <source>
        <dbReference type="PIRNR" id="PIRNR002412"/>
    </source>
</evidence>
<dbReference type="Proteomes" id="UP001352852">
    <property type="component" value="Unassembled WGS sequence"/>
</dbReference>
<name>A0ABU7DE32_9TELE</name>
<keyword evidence="3 11" id="KW-0813">Transport</keyword>
<keyword evidence="7" id="KW-0175">Coiled coil</keyword>
<evidence type="ECO:0000256" key="5">
    <source>
        <dbReference type="ARBA" id="ARBA00022989"/>
    </source>
</evidence>
<feature type="region of interest" description="Disordered" evidence="12">
    <location>
        <begin position="201"/>
        <end position="344"/>
    </location>
</feature>